<dbReference type="Pfam" id="PF21113">
    <property type="entry name" value="LarA_C"/>
    <property type="match status" value="1"/>
</dbReference>
<dbReference type="STRING" id="39482.ERS852491_01595"/>
<gene>
    <name evidence="3" type="ORF">ERS852491_01595</name>
</gene>
<dbReference type="EMBL" id="CYZU01000011">
    <property type="protein sequence ID" value="CUO21825.1"/>
    <property type="molecule type" value="Genomic_DNA"/>
</dbReference>
<dbReference type="Gene3D" id="3.90.226.30">
    <property type="match status" value="1"/>
</dbReference>
<dbReference type="InterPro" id="IPR047926">
    <property type="entry name" value="Ni_dep_LarA"/>
</dbReference>
<dbReference type="PANTHER" id="PTHR33171">
    <property type="entry name" value="LAR_N DOMAIN-CONTAINING PROTEIN"/>
    <property type="match status" value="1"/>
</dbReference>
<evidence type="ECO:0000313" key="4">
    <source>
        <dbReference type="Proteomes" id="UP000095544"/>
    </source>
</evidence>
<dbReference type="Gene3D" id="3.40.50.11440">
    <property type="match status" value="1"/>
</dbReference>
<proteinExistence type="predicted"/>
<dbReference type="RefSeq" id="WP_055152481.1">
    <property type="nucleotide sequence ID" value="NZ_CYZU01000011.1"/>
</dbReference>
<feature type="domain" description="Lactate racemase C-terminal" evidence="2">
    <location>
        <begin position="278"/>
        <end position="410"/>
    </location>
</feature>
<dbReference type="AlphaFoldDB" id="A0A174DCQ8"/>
<evidence type="ECO:0000313" key="3">
    <source>
        <dbReference type="EMBL" id="CUO21825.1"/>
    </source>
</evidence>
<dbReference type="InterPro" id="IPR048068">
    <property type="entry name" value="LarA-like"/>
</dbReference>
<dbReference type="NCBIfam" id="NF033504">
    <property type="entry name" value="Ni_dep_LarA"/>
    <property type="match status" value="1"/>
</dbReference>
<dbReference type="Proteomes" id="UP000095544">
    <property type="component" value="Unassembled WGS sequence"/>
</dbReference>
<sequence>MYHLEKKDQWIYTDRELDMKVTVPSGWNAVKLETPRLPALQDEEAVKKAIKCPVYGKSVKNLVVEKNAKSACILVSDATRAVPTARMLKYVAEELLSAGIPYNQIYVFVAIGVHREATEMEMKSFLGDLYGRISIENHTPFDKSNLIFLGETSHGTPVWVNRKAYNCDLHIQIGKVEPHEFAGFSGGRKSVLPGVSGEETILINHRPKMILSENAVIGVLEGNPVHEDMVESAEIFRIDFGVNCIINNRLELSAVFAGDMTRCHLAAIEYIKKYLGVKMKAPDILVTTPGQPLDIDFYQAVKALIALTEVLDKKTKVVLYCECPEGVNSEDMLGAFRSGESLEQVISYTKENYKIQMDHVLLLSKVLKKNVDIFVCCKNVFDEEIREMFMTPCKTLQDAVDEAVKLTEKKEGEILFYPRPQTGLPVLE</sequence>
<evidence type="ECO:0000259" key="1">
    <source>
        <dbReference type="Pfam" id="PF09861"/>
    </source>
</evidence>
<dbReference type="GO" id="GO:0050043">
    <property type="term" value="F:lactate racemase activity"/>
    <property type="evidence" value="ECO:0007669"/>
    <property type="project" value="InterPro"/>
</dbReference>
<dbReference type="Pfam" id="PF09861">
    <property type="entry name" value="Lar_N"/>
    <property type="match status" value="1"/>
</dbReference>
<dbReference type="InterPro" id="IPR043166">
    <property type="entry name" value="LarA-like_C"/>
</dbReference>
<dbReference type="InterPro" id="IPR048520">
    <property type="entry name" value="LarA_C"/>
</dbReference>
<feature type="domain" description="LarA-like N-terminal" evidence="1">
    <location>
        <begin position="19"/>
        <end position="217"/>
    </location>
</feature>
<dbReference type="InterPro" id="IPR018657">
    <property type="entry name" value="LarA-like_N"/>
</dbReference>
<reference evidence="3 4" key="1">
    <citation type="submission" date="2015-09" db="EMBL/GenBank/DDBJ databases">
        <authorList>
            <consortium name="Pathogen Informatics"/>
        </authorList>
    </citation>
    <scope>NUCLEOTIDE SEQUENCE [LARGE SCALE GENOMIC DNA]</scope>
    <source>
        <strain evidence="3 4">2789STDY5834876</strain>
    </source>
</reference>
<name>A0A174DCQ8_9FIRM</name>
<protein>
    <submittedName>
        <fullName evidence="3">Domain of uncharacterized function (DUF2088)</fullName>
    </submittedName>
</protein>
<accession>A0A174DCQ8</accession>
<dbReference type="PANTHER" id="PTHR33171:SF17">
    <property type="entry name" value="LARA-LIKE N-TERMINAL DOMAIN-CONTAINING PROTEIN"/>
    <property type="match status" value="1"/>
</dbReference>
<organism evidence="3 4">
    <name type="scientific">Faecalicatena contorta</name>
    <dbReference type="NCBI Taxonomy" id="39482"/>
    <lineage>
        <taxon>Bacteria</taxon>
        <taxon>Bacillati</taxon>
        <taxon>Bacillota</taxon>
        <taxon>Clostridia</taxon>
        <taxon>Lachnospirales</taxon>
        <taxon>Lachnospiraceae</taxon>
        <taxon>Faecalicatena</taxon>
    </lineage>
</organism>
<evidence type="ECO:0000259" key="2">
    <source>
        <dbReference type="Pfam" id="PF21113"/>
    </source>
</evidence>
<dbReference type="OrthoDB" id="9770545at2"/>